<gene>
    <name evidence="2" type="primary">yabQ</name>
    <name evidence="2" type="ORF">RWE15_10800</name>
</gene>
<protein>
    <submittedName>
        <fullName evidence="2">Spore cortex biosynthesis protein YabQ</fullName>
    </submittedName>
</protein>
<feature type="transmembrane region" description="Helical" evidence="1">
    <location>
        <begin position="71"/>
        <end position="91"/>
    </location>
</feature>
<keyword evidence="1" id="KW-1133">Transmembrane helix</keyword>
<evidence type="ECO:0000313" key="3">
    <source>
        <dbReference type="Proteomes" id="UP001281447"/>
    </source>
</evidence>
<feature type="transmembrane region" description="Helical" evidence="1">
    <location>
        <begin position="142"/>
        <end position="162"/>
    </location>
</feature>
<dbReference type="EMBL" id="JAWDIP010000003">
    <property type="protein sequence ID" value="MDY0394856.1"/>
    <property type="molecule type" value="Genomic_DNA"/>
</dbReference>
<keyword evidence="1" id="KW-0812">Transmembrane</keyword>
<keyword evidence="1" id="KW-0472">Membrane</keyword>
<dbReference type="NCBIfam" id="TIGR02893">
    <property type="entry name" value="spore_yabQ"/>
    <property type="match status" value="1"/>
</dbReference>
<feature type="transmembrane region" description="Helical" evidence="1">
    <location>
        <begin position="6"/>
        <end position="22"/>
    </location>
</feature>
<evidence type="ECO:0000256" key="1">
    <source>
        <dbReference type="SAM" id="Phobius"/>
    </source>
</evidence>
<feature type="transmembrane region" description="Helical" evidence="1">
    <location>
        <begin position="42"/>
        <end position="65"/>
    </location>
</feature>
<dbReference type="InterPro" id="IPR019074">
    <property type="entry name" value="YabQ"/>
</dbReference>
<accession>A0ABU5C7J7</accession>
<organism evidence="2 3">
    <name type="scientific">Tigheibacillus halophilus</name>
    <dbReference type="NCBI Taxonomy" id="361280"/>
    <lineage>
        <taxon>Bacteria</taxon>
        <taxon>Bacillati</taxon>
        <taxon>Bacillota</taxon>
        <taxon>Bacilli</taxon>
        <taxon>Bacillales</taxon>
        <taxon>Bacillaceae</taxon>
        <taxon>Tigheibacillus</taxon>
    </lineage>
</organism>
<dbReference type="Pfam" id="PF09578">
    <property type="entry name" value="Spore_YabQ"/>
    <property type="match status" value="1"/>
</dbReference>
<evidence type="ECO:0000313" key="2">
    <source>
        <dbReference type="EMBL" id="MDY0394856.1"/>
    </source>
</evidence>
<keyword evidence="3" id="KW-1185">Reference proteome</keyword>
<feature type="transmembrane region" description="Helical" evidence="1">
    <location>
        <begin position="112"/>
        <end position="136"/>
    </location>
</feature>
<dbReference type="Proteomes" id="UP001281447">
    <property type="component" value="Unassembled WGS sequence"/>
</dbReference>
<comment type="caution">
    <text evidence="2">The sequence shown here is derived from an EMBL/GenBank/DDBJ whole genome shotgun (WGS) entry which is preliminary data.</text>
</comment>
<proteinExistence type="predicted"/>
<sequence length="180" mass="21712">MQLSVQLTTMAAMVISGIYLGAVRDTFQRMAWHWKQRTIFKYVMEISFWLVQTFVVYYVLFLVNYGELRMYIFLACLLGYAMYQALLAKLYRYVLEMLIKALKAIYRFIYNIIRTFIYIPIRFLVHTLIVCVLFLLQITYTIIRFCLKVVFFPLIWLAKVIYKHLPEKFKKDFPQICRSL</sequence>
<reference evidence="2 3" key="1">
    <citation type="submission" date="2023-10" db="EMBL/GenBank/DDBJ databases">
        <title>Virgibacillus halophilus 5B73C genome.</title>
        <authorList>
            <person name="Miliotis G."/>
            <person name="Sengupta P."/>
            <person name="Hameed A."/>
            <person name="Chuvochina M."/>
            <person name="Mcdonagh F."/>
            <person name="Simpson A.C."/>
            <person name="Singh N.K."/>
            <person name="Rekha P.D."/>
            <person name="Raman K."/>
            <person name="Hugenholtz P."/>
            <person name="Venkateswaran K."/>
        </authorList>
    </citation>
    <scope>NUCLEOTIDE SEQUENCE [LARGE SCALE GENOMIC DNA]</scope>
    <source>
        <strain evidence="2 3">5B73C</strain>
    </source>
</reference>
<name>A0ABU5C7J7_9BACI</name>